<feature type="non-terminal residue" evidence="3">
    <location>
        <position position="353"/>
    </location>
</feature>
<comment type="caution">
    <text evidence="3">The sequence shown here is derived from an EMBL/GenBank/DDBJ whole genome shotgun (WGS) entry which is preliminary data.</text>
</comment>
<organism evidence="3 4">
    <name type="scientific">Ambispora leptoticha</name>
    <dbReference type="NCBI Taxonomy" id="144679"/>
    <lineage>
        <taxon>Eukaryota</taxon>
        <taxon>Fungi</taxon>
        <taxon>Fungi incertae sedis</taxon>
        <taxon>Mucoromycota</taxon>
        <taxon>Glomeromycotina</taxon>
        <taxon>Glomeromycetes</taxon>
        <taxon>Archaeosporales</taxon>
        <taxon>Ambisporaceae</taxon>
        <taxon>Ambispora</taxon>
    </lineage>
</organism>
<dbReference type="Proteomes" id="UP000789508">
    <property type="component" value="Unassembled WGS sequence"/>
</dbReference>
<dbReference type="EMBL" id="CAJVPS010002510">
    <property type="protein sequence ID" value="CAG8570061.1"/>
    <property type="molecule type" value="Genomic_DNA"/>
</dbReference>
<feature type="region of interest" description="Disordered" evidence="1">
    <location>
        <begin position="322"/>
        <end position="353"/>
    </location>
</feature>
<accession>A0A9N9BIM6</accession>
<keyword evidence="2" id="KW-0812">Transmembrane</keyword>
<keyword evidence="4" id="KW-1185">Reference proteome</keyword>
<evidence type="ECO:0000256" key="2">
    <source>
        <dbReference type="SAM" id="Phobius"/>
    </source>
</evidence>
<evidence type="ECO:0000313" key="4">
    <source>
        <dbReference type="Proteomes" id="UP000789508"/>
    </source>
</evidence>
<dbReference type="OrthoDB" id="10649313at2759"/>
<dbReference type="AlphaFoldDB" id="A0A9N9BIM6"/>
<evidence type="ECO:0000313" key="3">
    <source>
        <dbReference type="EMBL" id="CAG8570061.1"/>
    </source>
</evidence>
<reference evidence="3" key="1">
    <citation type="submission" date="2021-06" db="EMBL/GenBank/DDBJ databases">
        <authorList>
            <person name="Kallberg Y."/>
            <person name="Tangrot J."/>
            <person name="Rosling A."/>
        </authorList>
    </citation>
    <scope>NUCLEOTIDE SEQUENCE</scope>
    <source>
        <strain evidence="3">FL130A</strain>
    </source>
</reference>
<evidence type="ECO:0000256" key="1">
    <source>
        <dbReference type="SAM" id="MobiDB-lite"/>
    </source>
</evidence>
<proteinExistence type="predicted"/>
<name>A0A9N9BIM6_9GLOM</name>
<sequence length="353" mass="38353">MNSVTTLSSASSTSPSASKLTSVSSSSSSASEKSSSLSETSTYTSSSSSLFSSSLSSSSPILSTIIVTISSSSKTISTSTSQSLSTIIPTQLATKKGYDYPSSICLTGCIIQWIVVSVIGAIFLIFLIWRTLACYCYRRKMQNTSLKSNATTKRYSNLSNGNNNHDKNNNDNVNFAGSMTSSVIQRPAASYTRAPMTSMKYSRPPSIIKNSPHQLSIYRRSSAYISSSSRISRNSSIDHSRNSFIGVVSPPPSFSKENCDRPIFININSNENPLSSSHNNNDGKLLKDNKISGIENKGEFLSQSNFVDHYHSRDNSQFGLAENISKDDNSSNLNNMNDLEQQKNHGQETAHAL</sequence>
<feature type="region of interest" description="Disordered" evidence="1">
    <location>
        <begin position="1"/>
        <end position="45"/>
    </location>
</feature>
<gene>
    <name evidence="3" type="ORF">ALEPTO_LOCUS6768</name>
</gene>
<feature type="compositionally biased region" description="Basic and acidic residues" evidence="1">
    <location>
        <begin position="340"/>
        <end position="353"/>
    </location>
</feature>
<keyword evidence="2" id="KW-1133">Transmembrane helix</keyword>
<keyword evidence="2" id="KW-0472">Membrane</keyword>
<feature type="transmembrane region" description="Helical" evidence="2">
    <location>
        <begin position="110"/>
        <end position="132"/>
    </location>
</feature>
<feature type="region of interest" description="Disordered" evidence="1">
    <location>
        <begin position="155"/>
        <end position="176"/>
    </location>
</feature>
<protein>
    <submittedName>
        <fullName evidence="3">10908_t:CDS:1</fullName>
    </submittedName>
</protein>